<dbReference type="SUPFAM" id="SSF56399">
    <property type="entry name" value="ADP-ribosylation"/>
    <property type="match status" value="1"/>
</dbReference>
<name>A0A815WD88_9BILA</name>
<comment type="caution">
    <text evidence="1">The sequence shown here is derived from an EMBL/GenBank/DDBJ whole genome shotgun (WGS) entry which is preliminary data.</text>
</comment>
<dbReference type="AlphaFoldDB" id="A0A815WD88"/>
<gene>
    <name evidence="1" type="ORF">GPM918_LOCUS38977</name>
    <name evidence="2" type="ORF">SRO942_LOCUS39833</name>
</gene>
<evidence type="ECO:0000313" key="2">
    <source>
        <dbReference type="EMBL" id="CAF4408020.1"/>
    </source>
</evidence>
<sequence length="92" mass="10665">IEVNSFIENTRPYANVNFYSAYEEEDEVLLALGSIFKVEKIDFLSVNDNVQVIHLKMIDENDLPQENLSNDLSQLFCRTSYFRSDLCFGGFK</sequence>
<dbReference type="Proteomes" id="UP000663829">
    <property type="component" value="Unassembled WGS sequence"/>
</dbReference>
<evidence type="ECO:0000313" key="1">
    <source>
        <dbReference type="EMBL" id="CAF1547190.1"/>
    </source>
</evidence>
<reference evidence="1" key="1">
    <citation type="submission" date="2021-02" db="EMBL/GenBank/DDBJ databases">
        <authorList>
            <person name="Nowell W R."/>
        </authorList>
    </citation>
    <scope>NUCLEOTIDE SEQUENCE</scope>
</reference>
<accession>A0A815WD88</accession>
<dbReference type="Proteomes" id="UP000681722">
    <property type="component" value="Unassembled WGS sequence"/>
</dbReference>
<dbReference type="EMBL" id="CAJOBC010092275">
    <property type="protein sequence ID" value="CAF4408020.1"/>
    <property type="molecule type" value="Genomic_DNA"/>
</dbReference>
<dbReference type="EMBL" id="CAJNOQ010026611">
    <property type="protein sequence ID" value="CAF1547190.1"/>
    <property type="molecule type" value="Genomic_DNA"/>
</dbReference>
<dbReference type="OrthoDB" id="9990319at2759"/>
<feature type="non-terminal residue" evidence="1">
    <location>
        <position position="1"/>
    </location>
</feature>
<organism evidence="1 3">
    <name type="scientific">Didymodactylos carnosus</name>
    <dbReference type="NCBI Taxonomy" id="1234261"/>
    <lineage>
        <taxon>Eukaryota</taxon>
        <taxon>Metazoa</taxon>
        <taxon>Spiralia</taxon>
        <taxon>Gnathifera</taxon>
        <taxon>Rotifera</taxon>
        <taxon>Eurotatoria</taxon>
        <taxon>Bdelloidea</taxon>
        <taxon>Philodinida</taxon>
        <taxon>Philodinidae</taxon>
        <taxon>Didymodactylos</taxon>
    </lineage>
</organism>
<protein>
    <submittedName>
        <fullName evidence="1">Uncharacterized protein</fullName>
    </submittedName>
</protein>
<keyword evidence="3" id="KW-1185">Reference proteome</keyword>
<dbReference type="Gene3D" id="3.90.176.10">
    <property type="entry name" value="Toxin ADP-ribosyltransferase, Chain A, domain 1"/>
    <property type="match status" value="1"/>
</dbReference>
<evidence type="ECO:0000313" key="3">
    <source>
        <dbReference type="Proteomes" id="UP000663829"/>
    </source>
</evidence>
<proteinExistence type="predicted"/>